<dbReference type="Proteomes" id="UP000636453">
    <property type="component" value="Unassembled WGS sequence"/>
</dbReference>
<dbReference type="PROSITE" id="PS51257">
    <property type="entry name" value="PROKAR_LIPOPROTEIN"/>
    <property type="match status" value="1"/>
</dbReference>
<reference evidence="2" key="1">
    <citation type="journal article" date="2014" name="Int. J. Syst. Evol. Microbiol.">
        <title>Complete genome sequence of Corynebacterium casei LMG S-19264T (=DSM 44701T), isolated from a smear-ripened cheese.</title>
        <authorList>
            <consortium name="US DOE Joint Genome Institute (JGI-PGF)"/>
            <person name="Walter F."/>
            <person name="Albersmeier A."/>
            <person name="Kalinowski J."/>
            <person name="Ruckert C."/>
        </authorList>
    </citation>
    <scope>NUCLEOTIDE SEQUENCE</scope>
    <source>
        <strain evidence="2">KCTC 32020</strain>
    </source>
</reference>
<feature type="signal peptide" evidence="1">
    <location>
        <begin position="1"/>
        <end position="19"/>
    </location>
</feature>
<gene>
    <name evidence="2" type="ORF">GCM10007167_01610</name>
</gene>
<proteinExistence type="predicted"/>
<organism evidence="2 3">
    <name type="scientific">Vulcaniibacterium thermophilum</name>
    <dbReference type="NCBI Taxonomy" id="1169913"/>
    <lineage>
        <taxon>Bacteria</taxon>
        <taxon>Pseudomonadati</taxon>
        <taxon>Pseudomonadota</taxon>
        <taxon>Gammaproteobacteria</taxon>
        <taxon>Lysobacterales</taxon>
        <taxon>Lysobacteraceae</taxon>
        <taxon>Vulcaniibacterium</taxon>
    </lineage>
</organism>
<evidence type="ECO:0000313" key="2">
    <source>
        <dbReference type="EMBL" id="GHE25167.1"/>
    </source>
</evidence>
<keyword evidence="3" id="KW-1185">Reference proteome</keyword>
<dbReference type="OrthoDB" id="6022222at2"/>
<evidence type="ECO:0000313" key="3">
    <source>
        <dbReference type="Proteomes" id="UP000636453"/>
    </source>
</evidence>
<comment type="caution">
    <text evidence="2">The sequence shown here is derived from an EMBL/GenBank/DDBJ whole genome shotgun (WGS) entry which is preliminary data.</text>
</comment>
<dbReference type="RefSeq" id="WP_146471801.1">
    <property type="nucleotide sequence ID" value="NZ_BNCF01000001.1"/>
</dbReference>
<sequence length="166" mass="17872">MKTSIRLLLIACLSLPALAACKKEEAPQKVEKAPLTAPASADDEKAWEAYVIDVVQRRVEADGLNTNPYVYFLPPESKPGFEDEYNRLLEKATADASRGITAGNMLVFASPSSAKMADLVVAAFAKAQEGSMKGVKLYFIGKPEDSERVKAAVSPAGVDYAFIEAK</sequence>
<reference evidence="2" key="2">
    <citation type="submission" date="2020-09" db="EMBL/GenBank/DDBJ databases">
        <authorList>
            <person name="Sun Q."/>
            <person name="Kim S."/>
        </authorList>
    </citation>
    <scope>NUCLEOTIDE SEQUENCE</scope>
    <source>
        <strain evidence="2">KCTC 32020</strain>
    </source>
</reference>
<name>A0A919D8M9_9GAMM</name>
<accession>A0A919D8M9</accession>
<keyword evidence="1" id="KW-0732">Signal</keyword>
<evidence type="ECO:0000256" key="1">
    <source>
        <dbReference type="SAM" id="SignalP"/>
    </source>
</evidence>
<dbReference type="EMBL" id="BNCF01000001">
    <property type="protein sequence ID" value="GHE25167.1"/>
    <property type="molecule type" value="Genomic_DNA"/>
</dbReference>
<protein>
    <submittedName>
        <fullName evidence="2">Uncharacterized protein</fullName>
    </submittedName>
</protein>
<dbReference type="AlphaFoldDB" id="A0A919D8M9"/>
<feature type="chain" id="PRO_5037149381" evidence="1">
    <location>
        <begin position="20"/>
        <end position="166"/>
    </location>
</feature>